<dbReference type="PANTHER" id="PTHR47469:SF2">
    <property type="entry name" value="OS06G0597600 PROTEIN"/>
    <property type="match status" value="1"/>
</dbReference>
<dbReference type="Proteomes" id="UP000268233">
    <property type="component" value="Unassembled WGS sequence"/>
</dbReference>
<sequence>MSQDLANEPSDTLSVTISGGSMGGLFTGIALDSAGHDVTIAEQSAGDLRSRGGGIVAQQSIRQFLSRHDIVDPANITTRASERRFLTADGDVRTSTPDSMVFTSWDAVYRQLRAAFPDDRYHTGQTVTGVRATDGTVTFSDGDRTTADLVVAADGGQSTARAQLFPDADPEFADYVAWRGVVSEAELSDAVIDAFDGRFTFYQGEQMLILAYFIPGEDGNTAPGDRRLNWVWYDTLSGRERETIFTDTTGTSQQFSVSPGQLRDPVESHQRERAAETLPPVFTDLVATTAAPFVQAIYDLQSPQMTVDRVCLLGDAAFVARPHTAAGTSKAASDAVELKAALDRHSSLGGALASWDDARTDYGARLVAQGKRMGDERLSLGS</sequence>
<accession>A0A495QVL0</accession>
<dbReference type="InterPro" id="IPR036188">
    <property type="entry name" value="FAD/NAD-bd_sf"/>
</dbReference>
<comment type="caution">
    <text evidence="2">The sequence shown here is derived from an EMBL/GenBank/DDBJ whole genome shotgun (WGS) entry which is preliminary data.</text>
</comment>
<reference evidence="2 3" key="1">
    <citation type="submission" date="2018-10" db="EMBL/GenBank/DDBJ databases">
        <title>Genomic Encyclopedia of Archaeal and Bacterial Type Strains, Phase II (KMG-II): from individual species to whole genera.</title>
        <authorList>
            <person name="Goeker M."/>
        </authorList>
    </citation>
    <scope>NUCLEOTIDE SEQUENCE [LARGE SCALE GENOMIC DNA]</scope>
    <source>
        <strain evidence="2 3">DSM 11927</strain>
    </source>
</reference>
<dbReference type="PANTHER" id="PTHR47469">
    <property type="entry name" value="MONOOXYGENASE-LIKE"/>
    <property type="match status" value="1"/>
</dbReference>
<dbReference type="EMBL" id="RBWW01000002">
    <property type="protein sequence ID" value="RKS78096.1"/>
    <property type="molecule type" value="Genomic_DNA"/>
</dbReference>
<dbReference type="GeneID" id="64824599"/>
<protein>
    <submittedName>
        <fullName evidence="2">2-polyprenyl-6-methoxyphenol hydroxylase-like FAD-dependent oxidoreductase</fullName>
    </submittedName>
</protein>
<evidence type="ECO:0000259" key="1">
    <source>
        <dbReference type="Pfam" id="PF22607"/>
    </source>
</evidence>
<dbReference type="InterPro" id="IPR053212">
    <property type="entry name" value="DHP_3-monooxygenase"/>
</dbReference>
<dbReference type="RefSeq" id="WP_082229957.1">
    <property type="nucleotide sequence ID" value="NZ_RBWW01000002.1"/>
</dbReference>
<organism evidence="2 3">
    <name type="scientific">Haloarcula quadrata</name>
    <dbReference type="NCBI Taxonomy" id="182779"/>
    <lineage>
        <taxon>Archaea</taxon>
        <taxon>Methanobacteriati</taxon>
        <taxon>Methanobacteriota</taxon>
        <taxon>Stenosarchaea group</taxon>
        <taxon>Halobacteria</taxon>
        <taxon>Halobacteriales</taxon>
        <taxon>Haloarculaceae</taxon>
        <taxon>Haloarcula</taxon>
    </lineage>
</organism>
<dbReference type="PRINTS" id="PR00420">
    <property type="entry name" value="RNGMNOXGNASE"/>
</dbReference>
<gene>
    <name evidence="2" type="ORF">BDK61_3737</name>
</gene>
<dbReference type="InterPro" id="IPR054707">
    <property type="entry name" value="DhpH_subs-bd"/>
</dbReference>
<name>A0A495QVL0_9EURY</name>
<dbReference type="SUPFAM" id="SSF54373">
    <property type="entry name" value="FAD-linked reductases, C-terminal domain"/>
    <property type="match status" value="1"/>
</dbReference>
<keyword evidence="3" id="KW-1185">Reference proteome</keyword>
<proteinExistence type="predicted"/>
<dbReference type="NCBIfam" id="NF005566">
    <property type="entry name" value="PRK07236.1"/>
    <property type="match status" value="1"/>
</dbReference>
<dbReference type="Gene3D" id="3.50.50.60">
    <property type="entry name" value="FAD/NAD(P)-binding domain"/>
    <property type="match status" value="2"/>
</dbReference>
<feature type="domain" description="2,6-dihydroxypyridine 3-monooxygenase substrate binding" evidence="1">
    <location>
        <begin position="172"/>
        <end position="299"/>
    </location>
</feature>
<evidence type="ECO:0000313" key="3">
    <source>
        <dbReference type="Proteomes" id="UP000268233"/>
    </source>
</evidence>
<dbReference type="SUPFAM" id="SSF51905">
    <property type="entry name" value="FAD/NAD(P)-binding domain"/>
    <property type="match status" value="1"/>
</dbReference>
<dbReference type="Pfam" id="PF22607">
    <property type="entry name" value="FAD_binding-like"/>
    <property type="match status" value="1"/>
</dbReference>
<evidence type="ECO:0000313" key="2">
    <source>
        <dbReference type="EMBL" id="RKS78096.1"/>
    </source>
</evidence>
<dbReference type="AlphaFoldDB" id="A0A495QVL0"/>